<organism evidence="2 3">
    <name type="scientific">Penicillium daleae</name>
    <dbReference type="NCBI Taxonomy" id="63821"/>
    <lineage>
        <taxon>Eukaryota</taxon>
        <taxon>Fungi</taxon>
        <taxon>Dikarya</taxon>
        <taxon>Ascomycota</taxon>
        <taxon>Pezizomycotina</taxon>
        <taxon>Eurotiomycetes</taxon>
        <taxon>Eurotiomycetidae</taxon>
        <taxon>Eurotiales</taxon>
        <taxon>Aspergillaceae</taxon>
        <taxon>Penicillium</taxon>
    </lineage>
</organism>
<dbReference type="GeneID" id="81601692"/>
<feature type="compositionally biased region" description="Polar residues" evidence="1">
    <location>
        <begin position="73"/>
        <end position="85"/>
    </location>
</feature>
<reference evidence="2" key="1">
    <citation type="submission" date="2022-12" db="EMBL/GenBank/DDBJ databases">
        <authorList>
            <person name="Petersen C."/>
        </authorList>
    </citation>
    <scope>NUCLEOTIDE SEQUENCE</scope>
    <source>
        <strain evidence="2">IBT 16125</strain>
    </source>
</reference>
<accession>A0AAD6C2A6</accession>
<evidence type="ECO:0000313" key="2">
    <source>
        <dbReference type="EMBL" id="KAJ5444195.1"/>
    </source>
</evidence>
<proteinExistence type="predicted"/>
<dbReference type="EMBL" id="JAPVEA010000007">
    <property type="protein sequence ID" value="KAJ5444195.1"/>
    <property type="molecule type" value="Genomic_DNA"/>
</dbReference>
<dbReference type="Proteomes" id="UP001213681">
    <property type="component" value="Unassembled WGS sequence"/>
</dbReference>
<gene>
    <name evidence="2" type="ORF">N7458_008067</name>
</gene>
<reference evidence="2" key="2">
    <citation type="journal article" date="2023" name="IMA Fungus">
        <title>Comparative genomic study of the Penicillium genus elucidates a diverse pangenome and 15 lateral gene transfer events.</title>
        <authorList>
            <person name="Petersen C."/>
            <person name="Sorensen T."/>
            <person name="Nielsen M.R."/>
            <person name="Sondergaard T.E."/>
            <person name="Sorensen J.L."/>
            <person name="Fitzpatrick D.A."/>
            <person name="Frisvad J.C."/>
            <person name="Nielsen K.L."/>
        </authorList>
    </citation>
    <scope>NUCLEOTIDE SEQUENCE</scope>
    <source>
        <strain evidence="2">IBT 16125</strain>
    </source>
</reference>
<sequence>MVRVSLNKRVPVSSQATFTLPICTNIVLDKQGKYQISPPKVKLSDEHVYLVTKFLSTQQRKQKFHLGPRTPPAVTQKTRPPSTNGLVDLLHSGTIYRGQNRIP</sequence>
<comment type="caution">
    <text evidence="2">The sequence shown here is derived from an EMBL/GenBank/DDBJ whole genome shotgun (WGS) entry which is preliminary data.</text>
</comment>
<evidence type="ECO:0000313" key="3">
    <source>
        <dbReference type="Proteomes" id="UP001213681"/>
    </source>
</evidence>
<feature type="region of interest" description="Disordered" evidence="1">
    <location>
        <begin position="61"/>
        <end position="88"/>
    </location>
</feature>
<evidence type="ECO:0000256" key="1">
    <source>
        <dbReference type="SAM" id="MobiDB-lite"/>
    </source>
</evidence>
<protein>
    <submittedName>
        <fullName evidence="2">Uncharacterized protein</fullName>
    </submittedName>
</protein>
<dbReference type="RefSeq" id="XP_056764275.1">
    <property type="nucleotide sequence ID" value="XM_056911449.1"/>
</dbReference>
<name>A0AAD6C2A6_9EURO</name>
<keyword evidence="3" id="KW-1185">Reference proteome</keyword>
<dbReference type="AlphaFoldDB" id="A0AAD6C2A6"/>